<evidence type="ECO:0000313" key="1">
    <source>
        <dbReference type="EMBL" id="MEJ2861777.1"/>
    </source>
</evidence>
<dbReference type="Gene3D" id="3.50.30.50">
    <property type="entry name" value="Putative cyclase"/>
    <property type="match status" value="1"/>
</dbReference>
<evidence type="ECO:0000313" key="2">
    <source>
        <dbReference type="Proteomes" id="UP001369736"/>
    </source>
</evidence>
<organism evidence="1 2">
    <name type="scientific">Actinomycetospora flava</name>
    <dbReference type="NCBI Taxonomy" id="3129232"/>
    <lineage>
        <taxon>Bacteria</taxon>
        <taxon>Bacillati</taxon>
        <taxon>Actinomycetota</taxon>
        <taxon>Actinomycetes</taxon>
        <taxon>Pseudonocardiales</taxon>
        <taxon>Pseudonocardiaceae</taxon>
        <taxon>Actinomycetospora</taxon>
    </lineage>
</organism>
<dbReference type="Proteomes" id="UP001369736">
    <property type="component" value="Unassembled WGS sequence"/>
</dbReference>
<keyword evidence="1" id="KW-0378">Hydrolase</keyword>
<name>A0ABU8M402_9PSEU</name>
<dbReference type="EC" id="3.5.-.-" evidence="1"/>
<dbReference type="InterPro" id="IPR007325">
    <property type="entry name" value="KFase/CYL"/>
</dbReference>
<dbReference type="EMBL" id="JBBEGM010000003">
    <property type="protein sequence ID" value="MEJ2861777.1"/>
    <property type="molecule type" value="Genomic_DNA"/>
</dbReference>
<comment type="caution">
    <text evidence="1">The sequence shown here is derived from an EMBL/GenBank/DDBJ whole genome shotgun (WGS) entry which is preliminary data.</text>
</comment>
<dbReference type="Pfam" id="PF04199">
    <property type="entry name" value="Cyclase"/>
    <property type="match status" value="1"/>
</dbReference>
<gene>
    <name evidence="1" type="ORF">WCD58_11455</name>
</gene>
<dbReference type="GO" id="GO:0016787">
    <property type="term" value="F:hydrolase activity"/>
    <property type="evidence" value="ECO:0007669"/>
    <property type="project" value="UniProtKB-KW"/>
</dbReference>
<dbReference type="InterPro" id="IPR037175">
    <property type="entry name" value="KFase_sf"/>
</dbReference>
<dbReference type="RefSeq" id="WP_337702777.1">
    <property type="nucleotide sequence ID" value="NZ_JBBEGM010000003.1"/>
</dbReference>
<dbReference type="PANTHER" id="PTHR31118:SF12">
    <property type="entry name" value="CYCLASE-LIKE PROTEIN 2"/>
    <property type="match status" value="1"/>
</dbReference>
<sequence length="229" mass="25619">MRLIDLSQDIYQGMKVYPGHLKTVVFEHVTHEETAPRFEGGFSFQTTGFLLNDNGPTHVDSFSHLDPDPTAQTIDQMSLDLFYGDAVCLDVSDIPARTDITADHLDEIEKASSVDVRPGDIVLFHTATWNRYVGEPRYLTDFPGFGESGSEWIRTRGIKTFGVDSPTPDNPVSRSYPCHMMCRQQHITHYENLANLDQVVDTRFTFVGFPLKLVGSHGGPTRAVALVED</sequence>
<keyword evidence="2" id="KW-1185">Reference proteome</keyword>
<protein>
    <submittedName>
        <fullName evidence="1">Cyclase family protein</fullName>
        <ecNumber evidence="1">3.5.-.-</ecNumber>
    </submittedName>
</protein>
<reference evidence="1 2" key="1">
    <citation type="submission" date="2024-03" db="EMBL/GenBank/DDBJ databases">
        <title>Actinomycetospora sp. OC33-EN07, a novel actinomycete isolated from wild orchid (Aerides multiflora).</title>
        <authorList>
            <person name="Suriyachadkun C."/>
        </authorList>
    </citation>
    <scope>NUCLEOTIDE SEQUENCE [LARGE SCALE GENOMIC DNA]</scope>
    <source>
        <strain evidence="1 2">OC33-EN07</strain>
    </source>
</reference>
<dbReference type="PANTHER" id="PTHR31118">
    <property type="entry name" value="CYCLASE-LIKE PROTEIN 2"/>
    <property type="match status" value="1"/>
</dbReference>
<proteinExistence type="predicted"/>
<accession>A0ABU8M402</accession>
<dbReference type="SUPFAM" id="SSF102198">
    <property type="entry name" value="Putative cyclase"/>
    <property type="match status" value="1"/>
</dbReference>